<evidence type="ECO:0000313" key="1">
    <source>
        <dbReference type="EMBL" id="OBV39401.1"/>
    </source>
</evidence>
<dbReference type="SUPFAM" id="SSF160631">
    <property type="entry name" value="SMI1/KNR4-like"/>
    <property type="match status" value="1"/>
</dbReference>
<dbReference type="STRING" id="1747903.ASR47_1009216"/>
<name>A0A1A7C0E3_9BURK</name>
<comment type="caution">
    <text evidence="1">The sequence shown here is derived from an EMBL/GenBank/DDBJ whole genome shotgun (WGS) entry which is preliminary data.</text>
</comment>
<accession>A0A1A7C0E3</accession>
<proteinExistence type="predicted"/>
<dbReference type="AlphaFoldDB" id="A0A1A7C0E3"/>
<keyword evidence="2" id="KW-1185">Reference proteome</keyword>
<organism evidence="1 2">
    <name type="scientific">Janthinobacterium psychrotolerans</name>
    <dbReference type="NCBI Taxonomy" id="1747903"/>
    <lineage>
        <taxon>Bacteria</taxon>
        <taxon>Pseudomonadati</taxon>
        <taxon>Pseudomonadota</taxon>
        <taxon>Betaproteobacteria</taxon>
        <taxon>Burkholderiales</taxon>
        <taxon>Oxalobacteraceae</taxon>
        <taxon>Janthinobacterium</taxon>
    </lineage>
</organism>
<evidence type="ECO:0000313" key="2">
    <source>
        <dbReference type="Proteomes" id="UP000092713"/>
    </source>
</evidence>
<dbReference type="Proteomes" id="UP000092713">
    <property type="component" value="Unassembled WGS sequence"/>
</dbReference>
<reference evidence="1 2" key="1">
    <citation type="submission" date="2016-04" db="EMBL/GenBank/DDBJ databases">
        <title>Draft genome sequence of Janthinobacterium psychrotolerans sp. nov., isolated from freshwater sediments in Denmark.</title>
        <authorList>
            <person name="Gong X."/>
            <person name="Skrivergaard S."/>
            <person name="Korsgaard B.S."/>
            <person name="Schreiber L."/>
            <person name="Marshall I.P."/>
            <person name="Finster K."/>
            <person name="Schramm A."/>
        </authorList>
    </citation>
    <scope>NUCLEOTIDE SEQUENCE [LARGE SCALE GENOMIC DNA]</scope>
    <source>
        <strain evidence="1 2">S3-2</strain>
    </source>
</reference>
<dbReference type="EMBL" id="LOCQ01000054">
    <property type="protein sequence ID" value="OBV39401.1"/>
    <property type="molecule type" value="Genomic_DNA"/>
</dbReference>
<evidence type="ECO:0008006" key="3">
    <source>
        <dbReference type="Google" id="ProtNLM"/>
    </source>
</evidence>
<dbReference type="InterPro" id="IPR037883">
    <property type="entry name" value="Knr4/Smi1-like_sf"/>
</dbReference>
<protein>
    <recommendedName>
        <fullName evidence="3">SUKH-3 immunity protein</fullName>
    </recommendedName>
</protein>
<gene>
    <name evidence="1" type="ORF">ASR47_1009216</name>
</gene>
<sequence>MLSTKLIDFFKQQGWWYDDASADYAAELERLGVEADSAFGQFCLHVEDGPTFIQRGKELYQVCWFAKNTNYALALKSCHETLGLPQEYLPLDSFEGGGGYFYHRTTGQVLALSLGRELHDFKEGRLTPQWPSFNDFLMHYFELPA</sequence>
<dbReference type="RefSeq" id="WP_065308152.1">
    <property type="nucleotide sequence ID" value="NZ_LOCQ01000054.1"/>
</dbReference>
<dbReference type="OrthoDB" id="2596110at2"/>